<dbReference type="GO" id="GO:0050660">
    <property type="term" value="F:flavin adenine dinucleotide binding"/>
    <property type="evidence" value="ECO:0007669"/>
    <property type="project" value="InterPro"/>
</dbReference>
<dbReference type="AlphaFoldDB" id="W0PEQ5"/>
<evidence type="ECO:0000256" key="1">
    <source>
        <dbReference type="ARBA" id="ARBA00023002"/>
    </source>
</evidence>
<feature type="domain" description="Acyl-CoA dehydrogenase C-terminal" evidence="2">
    <location>
        <begin position="278"/>
        <end position="408"/>
    </location>
</feature>
<dbReference type="InterPro" id="IPR013107">
    <property type="entry name" value="Acyl-CoA_DH_C"/>
</dbReference>
<dbReference type="InterPro" id="IPR037069">
    <property type="entry name" value="AcylCoA_DH/ox_N_sf"/>
</dbReference>
<dbReference type="GO" id="GO:0006552">
    <property type="term" value="P:L-leucine catabolic process"/>
    <property type="evidence" value="ECO:0007669"/>
    <property type="project" value="TreeGrafter"/>
</dbReference>
<dbReference type="GO" id="GO:0008470">
    <property type="term" value="F:3-methylbutanoyl-CoA dehydrogenase activity"/>
    <property type="evidence" value="ECO:0007669"/>
    <property type="project" value="TreeGrafter"/>
</dbReference>
<reference evidence="3 4" key="1">
    <citation type="journal article" date="2014" name="Microbiology">
        <title>Unravelling the complete genome sequence of Advenella mimigardefordensis strain DPN7T and novel insights in the catabolism of the xenobiotic polythioester precursor 3,3'-dithiodipropionate.</title>
        <authorList>
            <person name="Wubbeler J.H."/>
            <person name="Hiessl S."/>
            <person name="Schuldes J."/>
            <person name="Thurmer A."/>
            <person name="Daniel R."/>
            <person name="Steinbuchel A."/>
        </authorList>
    </citation>
    <scope>NUCLEOTIDE SEQUENCE [LARGE SCALE GENOMIC DNA]</scope>
    <source>
        <strain evidence="4">DSM 17166 / LMG 22922 / DPN7</strain>
    </source>
</reference>
<dbReference type="SUPFAM" id="SSF47203">
    <property type="entry name" value="Acyl-CoA dehydrogenase C-terminal domain-like"/>
    <property type="match status" value="1"/>
</dbReference>
<dbReference type="PIRSF" id="PIRSF016578">
    <property type="entry name" value="HsaA"/>
    <property type="match status" value="1"/>
</dbReference>
<proteinExistence type="predicted"/>
<dbReference type="PATRIC" id="fig|1247726.3.peg.3754"/>
<dbReference type="STRING" id="1247726.MIM_c33930"/>
<keyword evidence="1" id="KW-0560">Oxidoreductase</keyword>
<dbReference type="KEGG" id="amim:MIM_c33930"/>
<dbReference type="RefSeq" id="WP_025374138.1">
    <property type="nucleotide sequence ID" value="NZ_CP003915.1"/>
</dbReference>
<dbReference type="InterPro" id="IPR036250">
    <property type="entry name" value="AcylCo_DH-like_C"/>
</dbReference>
<gene>
    <name evidence="3" type="ORF">MIM_c33930</name>
</gene>
<sequence>MNTENRQEKAALAEARQSRIAQIQEALLDWHDITKKLGYVPLFEQFSATAAERDVQHRLALEEARQIKAQGFGALRLAQAQGGSGVTLPELFFVVRDLARADPNIAHIFRNHFFAVEQHLAAPDTPFAARLLPQVADGKTLGVAFNELTGEPAGAVGRTPGTQLEKDATQPGWRISGTKIYSTGNLYADYLLASVSDPDSAAVKQFFVSTQAEGVRLDDDWHGFGQKLTGSGTTVFDRVYVAPEDLFDTPPRPTVNTPHGPRVLFGFTFHQVYLTTIITGVIDRILADALALVGKRTRNYYHGLTELPAQEPEIQSTIGRIAAWRGAAIASTDRAIHALDHAWQHRNTPDAYEASRLSTLAASEAKVVVDETAATLASLLIDVASGSGVSTQAALDRHWRNIKVIASHNPRIYKERVLGDHYLNGTDLPTGAFF</sequence>
<dbReference type="eggNOG" id="COG1960">
    <property type="taxonomic scope" value="Bacteria"/>
</dbReference>
<dbReference type="PANTHER" id="PTHR43884:SF12">
    <property type="entry name" value="ISOVALERYL-COA DEHYDROGENASE, MITOCHONDRIAL-RELATED"/>
    <property type="match status" value="1"/>
</dbReference>
<dbReference type="Gene3D" id="1.10.540.10">
    <property type="entry name" value="Acyl-CoA dehydrogenase/oxidase, N-terminal domain"/>
    <property type="match status" value="1"/>
</dbReference>
<dbReference type="OrthoDB" id="6184213at2"/>
<evidence type="ECO:0000259" key="2">
    <source>
        <dbReference type="Pfam" id="PF08028"/>
    </source>
</evidence>
<keyword evidence="4" id="KW-1185">Reference proteome</keyword>
<dbReference type="Proteomes" id="UP000019095">
    <property type="component" value="Chromosome"/>
</dbReference>
<dbReference type="HOGENOM" id="CLU_018204_10_0_4"/>
<dbReference type="SUPFAM" id="SSF56645">
    <property type="entry name" value="Acyl-CoA dehydrogenase NM domain-like"/>
    <property type="match status" value="1"/>
</dbReference>
<evidence type="ECO:0000313" key="4">
    <source>
        <dbReference type="Proteomes" id="UP000019095"/>
    </source>
</evidence>
<protein>
    <submittedName>
        <fullName evidence="3">Putative acyl-CoA dehydrogenase</fullName>
    </submittedName>
</protein>
<dbReference type="Gene3D" id="1.20.140.10">
    <property type="entry name" value="Butyryl-CoA Dehydrogenase, subunit A, domain 3"/>
    <property type="match status" value="1"/>
</dbReference>
<dbReference type="EMBL" id="CP003915">
    <property type="protein sequence ID" value="AHG65454.1"/>
    <property type="molecule type" value="Genomic_DNA"/>
</dbReference>
<dbReference type="InterPro" id="IPR046373">
    <property type="entry name" value="Acyl-CoA_Oxase/DH_mid-dom_sf"/>
</dbReference>
<dbReference type="PANTHER" id="PTHR43884">
    <property type="entry name" value="ACYL-COA DEHYDROGENASE"/>
    <property type="match status" value="1"/>
</dbReference>
<accession>W0PEQ5</accession>
<dbReference type="Pfam" id="PF08028">
    <property type="entry name" value="Acyl-CoA_dh_2"/>
    <property type="match status" value="1"/>
</dbReference>
<evidence type="ECO:0000313" key="3">
    <source>
        <dbReference type="EMBL" id="AHG65454.1"/>
    </source>
</evidence>
<organism evidence="3 4">
    <name type="scientific">Advenella mimigardefordensis (strain DSM 17166 / LMG 22922 / DPN7)</name>
    <dbReference type="NCBI Taxonomy" id="1247726"/>
    <lineage>
        <taxon>Bacteria</taxon>
        <taxon>Pseudomonadati</taxon>
        <taxon>Pseudomonadota</taxon>
        <taxon>Betaproteobacteria</taxon>
        <taxon>Burkholderiales</taxon>
        <taxon>Alcaligenaceae</taxon>
    </lineage>
</organism>
<name>W0PEQ5_ADVMD</name>
<dbReference type="Gene3D" id="2.40.110.10">
    <property type="entry name" value="Butyryl-CoA Dehydrogenase, subunit A, domain 2"/>
    <property type="match status" value="1"/>
</dbReference>
<dbReference type="InterPro" id="IPR009100">
    <property type="entry name" value="AcylCoA_DH/oxidase_NM_dom_sf"/>
</dbReference>